<reference evidence="5" key="1">
    <citation type="journal article" date="2019" name="Int. J. Syst. Evol. Microbiol.">
        <title>The Global Catalogue of Microorganisms (GCM) 10K type strain sequencing project: providing services to taxonomists for standard genome sequencing and annotation.</title>
        <authorList>
            <consortium name="The Broad Institute Genomics Platform"/>
            <consortium name="The Broad Institute Genome Sequencing Center for Infectious Disease"/>
            <person name="Wu L."/>
            <person name="Ma J."/>
        </authorList>
    </citation>
    <scope>NUCLEOTIDE SEQUENCE [LARGE SCALE GENOMIC DNA]</scope>
    <source>
        <strain evidence="5">KCTC 62164</strain>
    </source>
</reference>
<dbReference type="RefSeq" id="WP_194213672.1">
    <property type="nucleotide sequence ID" value="NZ_CP061205.1"/>
</dbReference>
<dbReference type="SMART" id="SM00631">
    <property type="entry name" value="Zn_pept"/>
    <property type="match status" value="1"/>
</dbReference>
<keyword evidence="4" id="KW-0378">Hydrolase</keyword>
<feature type="active site" description="Proton donor/acceptor" evidence="2">
    <location>
        <position position="335"/>
    </location>
</feature>
<keyword evidence="5" id="KW-1185">Reference proteome</keyword>
<evidence type="ECO:0000313" key="5">
    <source>
        <dbReference type="Proteomes" id="UP001595444"/>
    </source>
</evidence>
<comment type="caution">
    <text evidence="4">The sequence shown here is derived from an EMBL/GenBank/DDBJ whole genome shotgun (WGS) entry which is preliminary data.</text>
</comment>
<dbReference type="PANTHER" id="PTHR12756:SF11">
    <property type="entry name" value="CYTOSOLIC CARBOXYPEPTIDASE 1"/>
    <property type="match status" value="1"/>
</dbReference>
<dbReference type="EMBL" id="JBHRSL010000010">
    <property type="protein sequence ID" value="MFC3052675.1"/>
    <property type="molecule type" value="Genomic_DNA"/>
</dbReference>
<dbReference type="Pfam" id="PF18027">
    <property type="entry name" value="Pepdidase_M14_N"/>
    <property type="match status" value="1"/>
</dbReference>
<evidence type="ECO:0000313" key="4">
    <source>
        <dbReference type="EMBL" id="MFC3052675.1"/>
    </source>
</evidence>
<dbReference type="InterPro" id="IPR050821">
    <property type="entry name" value="Cytosolic_carboxypeptidase"/>
</dbReference>
<dbReference type="Pfam" id="PF00246">
    <property type="entry name" value="Peptidase_M14"/>
    <property type="match status" value="1"/>
</dbReference>
<feature type="domain" description="Peptidase M14" evidence="3">
    <location>
        <begin position="110"/>
        <end position="374"/>
    </location>
</feature>
<evidence type="ECO:0000259" key="3">
    <source>
        <dbReference type="PROSITE" id="PS52035"/>
    </source>
</evidence>
<dbReference type="InterPro" id="IPR000834">
    <property type="entry name" value="Peptidase_M14"/>
</dbReference>
<evidence type="ECO:0000256" key="1">
    <source>
        <dbReference type="ARBA" id="ARBA00001947"/>
    </source>
</evidence>
<dbReference type="PROSITE" id="PS52035">
    <property type="entry name" value="PEPTIDASE_M14"/>
    <property type="match status" value="1"/>
</dbReference>
<dbReference type="GO" id="GO:0004180">
    <property type="term" value="F:carboxypeptidase activity"/>
    <property type="evidence" value="ECO:0007669"/>
    <property type="project" value="UniProtKB-KW"/>
</dbReference>
<protein>
    <submittedName>
        <fullName evidence="4">M14-type cytosolic carboxypeptidase</fullName>
    </submittedName>
</protein>
<evidence type="ECO:0000256" key="2">
    <source>
        <dbReference type="PROSITE-ProRule" id="PRU01379"/>
    </source>
</evidence>
<keyword evidence="4" id="KW-0645">Protease</keyword>
<organism evidence="4 5">
    <name type="scientific">Kordiimonas pumila</name>
    <dbReference type="NCBI Taxonomy" id="2161677"/>
    <lineage>
        <taxon>Bacteria</taxon>
        <taxon>Pseudomonadati</taxon>
        <taxon>Pseudomonadota</taxon>
        <taxon>Alphaproteobacteria</taxon>
        <taxon>Kordiimonadales</taxon>
        <taxon>Kordiimonadaceae</taxon>
        <taxon>Kordiimonas</taxon>
    </lineage>
</organism>
<dbReference type="SUPFAM" id="SSF53187">
    <property type="entry name" value="Zn-dependent exopeptidases"/>
    <property type="match status" value="1"/>
</dbReference>
<dbReference type="Gene3D" id="2.60.40.3120">
    <property type="match status" value="1"/>
</dbReference>
<comment type="cofactor">
    <cofactor evidence="1">
        <name>Zn(2+)</name>
        <dbReference type="ChEBI" id="CHEBI:29105"/>
    </cofactor>
</comment>
<sequence>MLVSSSFDSGNIDVISVESPADIRLKIRADHQSEFLQWFHFRLSGVADTACTLTIENAGDAAYLDGWNNYSVCASYDRETWFRIPTSYNGKELTWHFEPDSDSIYFAYFAPYSMDRHADLIADVAASPIVKTHVLGHTLDGQDMDLVEVGYGPEGRKKIWLCARQHPGETMAEWWMEGALEFLLDEDNPVAKGLLEKAHFYIVPNMNPDGSKRGHLRTNAAGVNLNRVWENPNPATEPEVYLVRKKMLETGVDFHMDVHGDEALPYNFLAGFDGVPSAKEARLDLFYKYRDTLASITPDFQTEKGYPVDVAGTANMGVCTNYMAEAFKCPAMTLEMPFKDNADLPDTLYGWSPERCRNLAIACLNALYQIVDEL</sequence>
<gene>
    <name evidence="4" type="ORF">ACFOKA_12240</name>
</gene>
<proteinExistence type="inferred from homology"/>
<keyword evidence="4" id="KW-0121">Carboxypeptidase</keyword>
<dbReference type="PANTHER" id="PTHR12756">
    <property type="entry name" value="CYTOSOLIC CARBOXYPEPTIDASE"/>
    <property type="match status" value="1"/>
</dbReference>
<dbReference type="Gene3D" id="3.40.630.10">
    <property type="entry name" value="Zn peptidases"/>
    <property type="match status" value="1"/>
</dbReference>
<dbReference type="InterPro" id="IPR040626">
    <property type="entry name" value="Pepdidase_M14_N"/>
</dbReference>
<dbReference type="CDD" id="cd06234">
    <property type="entry name" value="M14_PaCCP-like"/>
    <property type="match status" value="1"/>
</dbReference>
<dbReference type="Proteomes" id="UP001595444">
    <property type="component" value="Unassembled WGS sequence"/>
</dbReference>
<name>A0ABV7D722_9PROT</name>
<accession>A0ABV7D722</accession>
<comment type="similarity">
    <text evidence="2">Belongs to the peptidase M14 family.</text>
</comment>